<organism evidence="1 2">
    <name type="scientific">Drosophila mauritiana</name>
    <name type="common">Fruit fly</name>
    <dbReference type="NCBI Taxonomy" id="7226"/>
    <lineage>
        <taxon>Eukaryota</taxon>
        <taxon>Metazoa</taxon>
        <taxon>Ecdysozoa</taxon>
        <taxon>Arthropoda</taxon>
        <taxon>Hexapoda</taxon>
        <taxon>Insecta</taxon>
        <taxon>Pterygota</taxon>
        <taxon>Neoptera</taxon>
        <taxon>Endopterygota</taxon>
        <taxon>Diptera</taxon>
        <taxon>Brachycera</taxon>
        <taxon>Muscomorpha</taxon>
        <taxon>Ephydroidea</taxon>
        <taxon>Drosophilidae</taxon>
        <taxon>Drosophila</taxon>
        <taxon>Sophophora</taxon>
    </lineage>
</organism>
<dbReference type="AlphaFoldDB" id="A0A6P8L1T8"/>
<evidence type="ECO:0000313" key="2">
    <source>
        <dbReference type="RefSeq" id="XP_033172132.1"/>
    </source>
</evidence>
<evidence type="ECO:0000313" key="1">
    <source>
        <dbReference type="Proteomes" id="UP000515162"/>
    </source>
</evidence>
<dbReference type="GeneID" id="117148697"/>
<proteinExistence type="predicted"/>
<gene>
    <name evidence="2" type="primary">LOC117148697</name>
</gene>
<reference evidence="2" key="1">
    <citation type="submission" date="2025-08" db="UniProtKB">
        <authorList>
            <consortium name="RefSeq"/>
        </authorList>
    </citation>
    <scope>IDENTIFICATION</scope>
    <source>
        <strain evidence="2">Mau12</strain>
        <tissue evidence="2">Whole Body</tissue>
    </source>
</reference>
<protein>
    <submittedName>
        <fullName evidence="2">Cysteine-rich perinuclear theca protein 1</fullName>
    </submittedName>
</protein>
<keyword evidence="1" id="KW-1185">Reference proteome</keyword>
<dbReference type="CTD" id="318164"/>
<sequence>MLFATHTRSTFSPLCGAAQVVSQQQTRNKSSKTVEVYRDASKNLSFDVVSVRCSSCCCCYCCCCSCCCYCRCCLTFL</sequence>
<dbReference type="Proteomes" id="UP000515162">
    <property type="component" value="Chromosome X"/>
</dbReference>
<name>A0A6P8L1T8_DROMA</name>
<accession>A0A6P8L1T8</accession>
<dbReference type="RefSeq" id="XP_033172132.1">
    <property type="nucleotide sequence ID" value="XM_033316241.1"/>
</dbReference>